<organism evidence="1">
    <name type="scientific">Haptolina ericina</name>
    <dbReference type="NCBI Taxonomy" id="156174"/>
    <lineage>
        <taxon>Eukaryota</taxon>
        <taxon>Haptista</taxon>
        <taxon>Haptophyta</taxon>
        <taxon>Prymnesiophyceae</taxon>
        <taxon>Prymnesiales</taxon>
        <taxon>Prymnesiaceae</taxon>
        <taxon>Haptolina</taxon>
    </lineage>
</organism>
<dbReference type="EMBL" id="HBHX01047466">
    <property type="protein sequence ID" value="CAE0126786.1"/>
    <property type="molecule type" value="Transcribed_RNA"/>
</dbReference>
<dbReference type="InterPro" id="IPR047155">
    <property type="entry name" value="COMMD4/6/7/8"/>
</dbReference>
<evidence type="ECO:0008006" key="2">
    <source>
        <dbReference type="Google" id="ProtNLM"/>
    </source>
</evidence>
<dbReference type="PANTHER" id="PTHR16231">
    <property type="entry name" value="COMM DOMAIN-CONTAINING PROTEIN 4-8 FAMILY MEMBER"/>
    <property type="match status" value="1"/>
</dbReference>
<protein>
    <recommendedName>
        <fullName evidence="2">COMM domain-containing protein</fullName>
    </recommendedName>
</protein>
<accession>A0A7S3F4N2</accession>
<evidence type="ECO:0000313" key="1">
    <source>
        <dbReference type="EMBL" id="CAE0126786.1"/>
    </source>
</evidence>
<name>A0A7S3F4N2_9EUKA</name>
<reference evidence="1" key="1">
    <citation type="submission" date="2021-01" db="EMBL/GenBank/DDBJ databases">
        <authorList>
            <person name="Corre E."/>
            <person name="Pelletier E."/>
            <person name="Niang G."/>
            <person name="Scheremetjew M."/>
            <person name="Finn R."/>
            <person name="Kale V."/>
            <person name="Holt S."/>
            <person name="Cochrane G."/>
            <person name="Meng A."/>
            <person name="Brown T."/>
            <person name="Cohen L."/>
        </authorList>
    </citation>
    <scope>NUCLEOTIDE SEQUENCE</scope>
    <source>
        <strain evidence="1">CCMP281</strain>
    </source>
</reference>
<dbReference type="PANTHER" id="PTHR16231:SF4">
    <property type="entry name" value="COMM DOMAIN-CONTAINING PROTEIN 4"/>
    <property type="match status" value="1"/>
</dbReference>
<proteinExistence type="predicted"/>
<sequence>MRMKFALCGGVDVPDWLLSQIAVISKISAIKIRVSATDIVKQAQGEDVPYAKLSSEKQLGDPKLKLREEDVQAVVAALNFILTSAARHDVDAGTLGDELQQLGLPREHTDALVNAFSKGRAGMQARFFELSLRLPKLESLHWELHEDRGGAAAHAVGLRLGLKSQGSDASVPLNFRLTSEMLSMLRAELQGARDQMASVPA</sequence>
<dbReference type="Pfam" id="PF21672">
    <property type="entry name" value="COMM_HN"/>
    <property type="match status" value="1"/>
</dbReference>
<gene>
    <name evidence="1" type="ORF">HERI1096_LOCUS26264</name>
</gene>
<dbReference type="AlphaFoldDB" id="A0A7S3F4N2"/>